<keyword evidence="4" id="KW-0413">Isomerase</keyword>
<dbReference type="Gene3D" id="2.120.10.80">
    <property type="entry name" value="Kelch-type beta propeller"/>
    <property type="match status" value="2"/>
</dbReference>
<evidence type="ECO:0000313" key="5">
    <source>
        <dbReference type="Proteomes" id="UP000319852"/>
    </source>
</evidence>
<evidence type="ECO:0000259" key="3">
    <source>
        <dbReference type="PROSITE" id="PS50853"/>
    </source>
</evidence>
<gene>
    <name evidence="4" type="primary">nanM_1</name>
    <name evidence="4" type="ORF">HG15A2_09270</name>
</gene>
<dbReference type="Pfam" id="PF24681">
    <property type="entry name" value="Kelch_KLHDC2_KLHL20_DRC7"/>
    <property type="match status" value="1"/>
</dbReference>
<protein>
    <submittedName>
        <fullName evidence="4">N-acetylneuraminate epimerase</fullName>
        <ecNumber evidence="4">5.1.3.24</ecNumber>
    </submittedName>
</protein>
<dbReference type="InterPro" id="IPR013783">
    <property type="entry name" value="Ig-like_fold"/>
</dbReference>
<dbReference type="InterPro" id="IPR006652">
    <property type="entry name" value="Kelch_1"/>
</dbReference>
<dbReference type="SMART" id="SM00060">
    <property type="entry name" value="FN3"/>
    <property type="match status" value="3"/>
</dbReference>
<dbReference type="Pfam" id="PF05345">
    <property type="entry name" value="He_PIG"/>
    <property type="match status" value="4"/>
</dbReference>
<dbReference type="PROSITE" id="PS50853">
    <property type="entry name" value="FN3"/>
    <property type="match status" value="3"/>
</dbReference>
<dbReference type="EC" id="5.1.3.24" evidence="4"/>
<evidence type="ECO:0000256" key="1">
    <source>
        <dbReference type="ARBA" id="ARBA00022441"/>
    </source>
</evidence>
<dbReference type="GO" id="GO:0005509">
    <property type="term" value="F:calcium ion binding"/>
    <property type="evidence" value="ECO:0007669"/>
    <property type="project" value="InterPro"/>
</dbReference>
<feature type="domain" description="Fibronectin type-III" evidence="3">
    <location>
        <begin position="995"/>
        <end position="1089"/>
    </location>
</feature>
<dbReference type="InterPro" id="IPR003961">
    <property type="entry name" value="FN3_dom"/>
</dbReference>
<dbReference type="PANTHER" id="PTHR45632:SF3">
    <property type="entry name" value="KELCH-LIKE PROTEIN 32"/>
    <property type="match status" value="1"/>
</dbReference>
<keyword evidence="2" id="KW-0677">Repeat</keyword>
<dbReference type="InterPro" id="IPR036116">
    <property type="entry name" value="FN3_sf"/>
</dbReference>
<sequence>MFSSLLPKKRNKRRRIIPTKRRLGQFGRRPLYETLEKRELLSTVAWNSGPQLPAPRSEAVALLGPDNAVVVLGGETSGDPRNVPKLASGAAFWTSGHDLELERVGHGAVRTPGSGVFVYGGVDGNEASDEVLHYDYYFGDSQDGDKLSVERSEFGFVADDLARAYAIGGLDKEANQVLSSAERYDASEDLWTSIASLPSARHSTAAVSDDAGHLYVFGGSSTTQAGNIENSSFRYTVATGTWDSVAPMPIATQDSAAVYAGDGTIYVIGGQSAAGTVATVQTYDPASDTWDTTTDLPAALHSHTATVDDLGKIIVVGGKDFAGTTVASVYRSQRLDIPDSAPVITSNPNENGLQDAAYSYNVGATGNPAPTFTLSTAPAGMTIDEVTGLISWIPGPSQLGDNPVTTTATSQAGSVDQSFTVNVLTGTKPVFTSNPNANGSIDSFYSYDANATAYPDPTFMLSAAPAGMTIDSATGFISWQPLPGQKGVHPVTVTATNRADSTDQSFVIDVLGDTTPPTAPTLLTVDGTGTTTVDLSWAPATDNFGVDHYEILKGRRCGWRGRNTCYSVIQTDIASTSTTLTGLEELTSFKLVVRAVDAEGNHSTNSNQVIATTQSAPTIRYYQDGAINGEVQATANFPLEVRLTAAANPAPTYAKISGPATLNVDPTTGLVAWTPTAGDVGMTTVVIEATNSVGSSQISIPINVAADLPVVSYQFNPNGGGARLGLPGELLEIQVIDSSNTPSTFELFTAPSEMTIDPNSGLISWTPTVADAGPTTLTVRATNSAGSTERTIEFLTYFTGSVSDIAVTGLVDQLNPTLTWTAPTGLGAEDVAGYSIQLTTRYRRGRAWRTERINFDSPGTATSIDLTGLTIGRTYKVYVNAYNADGEKGLFSSEQVEFRSTPALPIVSRTVQNPNGGPIVANQPIVIQLTDSNPDPSTLELVSGPANLTFNTATGLATWTPTAAQVGQQTVTFRATNSVGPRDVVVGINVLFTGPVTNISAVRAVGTNQATVTWTAPTDNVEPIAHYRITQHWKWSSRRRTRTIIVPATDLSATVFLSPTGAVWHRGVTVTPVSESGLWGPTSLLTPYS</sequence>
<dbReference type="PANTHER" id="PTHR45632">
    <property type="entry name" value="LD33804P"/>
    <property type="match status" value="1"/>
</dbReference>
<proteinExistence type="predicted"/>
<reference evidence="4 5" key="1">
    <citation type="submission" date="2019-02" db="EMBL/GenBank/DDBJ databases">
        <title>Deep-cultivation of Planctomycetes and their phenomic and genomic characterization uncovers novel biology.</title>
        <authorList>
            <person name="Wiegand S."/>
            <person name="Jogler M."/>
            <person name="Boedeker C."/>
            <person name="Pinto D."/>
            <person name="Vollmers J."/>
            <person name="Rivas-Marin E."/>
            <person name="Kohn T."/>
            <person name="Peeters S.H."/>
            <person name="Heuer A."/>
            <person name="Rast P."/>
            <person name="Oberbeckmann S."/>
            <person name="Bunk B."/>
            <person name="Jeske O."/>
            <person name="Meyerdierks A."/>
            <person name="Storesund J.E."/>
            <person name="Kallscheuer N."/>
            <person name="Luecker S."/>
            <person name="Lage O.M."/>
            <person name="Pohl T."/>
            <person name="Merkel B.J."/>
            <person name="Hornburger P."/>
            <person name="Mueller R.-W."/>
            <person name="Bruemmer F."/>
            <person name="Labrenz M."/>
            <person name="Spormann A.M."/>
            <person name="Op den Camp H."/>
            <person name="Overmann J."/>
            <person name="Amann R."/>
            <person name="Jetten M.S.M."/>
            <person name="Mascher T."/>
            <person name="Medema M.H."/>
            <person name="Devos D.P."/>
            <person name="Kaster A.-K."/>
            <person name="Ovreas L."/>
            <person name="Rohde M."/>
            <person name="Galperin M.Y."/>
            <person name="Jogler C."/>
        </authorList>
    </citation>
    <scope>NUCLEOTIDE SEQUENCE [LARGE SCALE GENOMIC DNA]</scope>
    <source>
        <strain evidence="4 5">HG15A2</strain>
    </source>
</reference>
<accession>A0A517MS05</accession>
<feature type="domain" description="Fibronectin type-III" evidence="3">
    <location>
        <begin position="516"/>
        <end position="616"/>
    </location>
</feature>
<evidence type="ECO:0000256" key="2">
    <source>
        <dbReference type="ARBA" id="ARBA00022737"/>
    </source>
</evidence>
<name>A0A517MS05_9BACT</name>
<dbReference type="EMBL" id="CP036263">
    <property type="protein sequence ID" value="QDS97663.1"/>
    <property type="molecule type" value="Genomic_DNA"/>
</dbReference>
<dbReference type="Pfam" id="PF00041">
    <property type="entry name" value="fn3"/>
    <property type="match status" value="2"/>
</dbReference>
<dbReference type="InterPro" id="IPR015919">
    <property type="entry name" value="Cadherin-like_sf"/>
</dbReference>
<dbReference type="SMART" id="SM00612">
    <property type="entry name" value="Kelch"/>
    <property type="match status" value="4"/>
</dbReference>
<dbReference type="Proteomes" id="UP000319852">
    <property type="component" value="Chromosome"/>
</dbReference>
<dbReference type="Gene3D" id="2.60.40.10">
    <property type="entry name" value="Immunoglobulins"/>
    <property type="match status" value="7"/>
</dbReference>
<organism evidence="4 5">
    <name type="scientific">Adhaeretor mobilis</name>
    <dbReference type="NCBI Taxonomy" id="1930276"/>
    <lineage>
        <taxon>Bacteria</taxon>
        <taxon>Pseudomonadati</taxon>
        <taxon>Planctomycetota</taxon>
        <taxon>Planctomycetia</taxon>
        <taxon>Pirellulales</taxon>
        <taxon>Lacipirellulaceae</taxon>
        <taxon>Adhaeretor</taxon>
    </lineage>
</organism>
<dbReference type="InterPro" id="IPR015915">
    <property type="entry name" value="Kelch-typ_b-propeller"/>
</dbReference>
<dbReference type="SUPFAM" id="SSF49313">
    <property type="entry name" value="Cadherin-like"/>
    <property type="match status" value="5"/>
</dbReference>
<dbReference type="AlphaFoldDB" id="A0A517MS05"/>
<feature type="domain" description="Fibronectin type-III" evidence="3">
    <location>
        <begin position="801"/>
        <end position="903"/>
    </location>
</feature>
<dbReference type="RefSeq" id="WP_145058222.1">
    <property type="nucleotide sequence ID" value="NZ_CP036263.1"/>
</dbReference>
<dbReference type="GO" id="GO:0016020">
    <property type="term" value="C:membrane"/>
    <property type="evidence" value="ECO:0007669"/>
    <property type="project" value="InterPro"/>
</dbReference>
<dbReference type="SUPFAM" id="SSF49265">
    <property type="entry name" value="Fibronectin type III"/>
    <property type="match status" value="2"/>
</dbReference>
<evidence type="ECO:0000313" key="4">
    <source>
        <dbReference type="EMBL" id="QDS97663.1"/>
    </source>
</evidence>
<dbReference type="GO" id="GO:0016853">
    <property type="term" value="F:isomerase activity"/>
    <property type="evidence" value="ECO:0007669"/>
    <property type="project" value="UniProtKB-KW"/>
</dbReference>
<dbReference type="CDD" id="cd00063">
    <property type="entry name" value="FN3"/>
    <property type="match status" value="3"/>
</dbReference>
<dbReference type="SUPFAM" id="SSF117281">
    <property type="entry name" value="Kelch motif"/>
    <property type="match status" value="1"/>
</dbReference>
<keyword evidence="1" id="KW-0880">Kelch repeat</keyword>
<keyword evidence="5" id="KW-1185">Reference proteome</keyword>
<dbReference type="OrthoDB" id="291501at2"/>
<dbReference type="KEGG" id="amob:HG15A2_09270"/>